<dbReference type="Gene3D" id="3.30.920.30">
    <property type="entry name" value="Hypothetical protein"/>
    <property type="match status" value="1"/>
</dbReference>
<proteinExistence type="inferred from homology"/>
<name>A0A0K2GJ16_NITMO</name>
<evidence type="ECO:0000313" key="9">
    <source>
        <dbReference type="EMBL" id="ALA60925.1"/>
    </source>
</evidence>
<reference evidence="9 10" key="1">
    <citation type="journal article" date="2015" name="Proc. Natl. Acad. Sci. U.S.A.">
        <title>Expanded metabolic versatility of ubiquitous nitrite-oxidizing bacteria from the genus Nitrospira.</title>
        <authorList>
            <person name="Koch H."/>
            <person name="Lucker S."/>
            <person name="Albertsen M."/>
            <person name="Kitzinger K."/>
            <person name="Herbold C."/>
            <person name="Spieck E."/>
            <person name="Nielsen P.H."/>
            <person name="Wagner M."/>
            <person name="Daims H."/>
        </authorList>
    </citation>
    <scope>NUCLEOTIDE SEQUENCE [LARGE SCALE GENOMIC DNA]</scope>
    <source>
        <strain evidence="9 10">NSP M-1</strain>
    </source>
</reference>
<evidence type="ECO:0000256" key="5">
    <source>
        <dbReference type="ARBA" id="ARBA00022801"/>
    </source>
</evidence>
<protein>
    <submittedName>
        <fullName evidence="9">YcfA family protein (Modular protein)</fullName>
    </submittedName>
</protein>
<evidence type="ECO:0000256" key="2">
    <source>
        <dbReference type="ARBA" id="ARBA00022649"/>
    </source>
</evidence>
<dbReference type="STRING" id="42253.NITMOv2_4551"/>
<feature type="region of interest" description="Disordered" evidence="8">
    <location>
        <begin position="46"/>
        <end position="94"/>
    </location>
</feature>
<gene>
    <name evidence="9" type="ORF">NITMOv2_4551</name>
</gene>
<dbReference type="OrthoDB" id="9811409at2"/>
<dbReference type="Pfam" id="PF07927">
    <property type="entry name" value="HicA_toxin"/>
    <property type="match status" value="1"/>
</dbReference>
<dbReference type="InterPro" id="IPR012933">
    <property type="entry name" value="HicA_mRNA_interferase"/>
</dbReference>
<evidence type="ECO:0000313" key="10">
    <source>
        <dbReference type="Proteomes" id="UP000069205"/>
    </source>
</evidence>
<evidence type="ECO:0000256" key="1">
    <source>
        <dbReference type="ARBA" id="ARBA00006620"/>
    </source>
</evidence>
<keyword evidence="6" id="KW-0694">RNA-binding</keyword>
<keyword evidence="7" id="KW-0346">Stress response</keyword>
<keyword evidence="5" id="KW-0378">Hydrolase</keyword>
<keyword evidence="4" id="KW-0255">Endonuclease</keyword>
<accession>A0A0K2GJ16</accession>
<dbReference type="PATRIC" id="fig|42253.5.peg.4489"/>
<evidence type="ECO:0000256" key="6">
    <source>
        <dbReference type="ARBA" id="ARBA00022884"/>
    </source>
</evidence>
<dbReference type="EMBL" id="CP011801">
    <property type="protein sequence ID" value="ALA60925.1"/>
    <property type="molecule type" value="Genomic_DNA"/>
</dbReference>
<feature type="compositionally biased region" description="Basic residues" evidence="8">
    <location>
        <begin position="78"/>
        <end position="88"/>
    </location>
</feature>
<keyword evidence="2" id="KW-1277">Toxin-antitoxin system</keyword>
<dbReference type="GO" id="GO:0004519">
    <property type="term" value="F:endonuclease activity"/>
    <property type="evidence" value="ECO:0007669"/>
    <property type="project" value="UniProtKB-KW"/>
</dbReference>
<organism evidence="9 10">
    <name type="scientific">Nitrospira moscoviensis</name>
    <dbReference type="NCBI Taxonomy" id="42253"/>
    <lineage>
        <taxon>Bacteria</taxon>
        <taxon>Pseudomonadati</taxon>
        <taxon>Nitrospirota</taxon>
        <taxon>Nitrospiria</taxon>
        <taxon>Nitrospirales</taxon>
        <taxon>Nitrospiraceae</taxon>
        <taxon>Nitrospira</taxon>
    </lineage>
</organism>
<dbReference type="KEGG" id="nmv:NITMOv2_4551"/>
<keyword evidence="3" id="KW-0540">Nuclease</keyword>
<sequence>MSPRLPPLKPKEVLHALAKAGFVVHHTPGSHYILKHPDKPALRVTVPSITGSSNGGRLIQLSSSRGSPSKSLSPAVGRSRRSRRHRRQERAIDR</sequence>
<evidence type="ECO:0000256" key="3">
    <source>
        <dbReference type="ARBA" id="ARBA00022722"/>
    </source>
</evidence>
<dbReference type="SUPFAM" id="SSF54786">
    <property type="entry name" value="YcfA/nrd intein domain"/>
    <property type="match status" value="1"/>
</dbReference>
<evidence type="ECO:0000256" key="7">
    <source>
        <dbReference type="ARBA" id="ARBA00023016"/>
    </source>
</evidence>
<dbReference type="Proteomes" id="UP000069205">
    <property type="component" value="Chromosome"/>
</dbReference>
<dbReference type="InterPro" id="IPR038570">
    <property type="entry name" value="HicA_sf"/>
</dbReference>
<comment type="similarity">
    <text evidence="1">Belongs to the HicA mRNA interferase family.</text>
</comment>
<dbReference type="GO" id="GO:0016787">
    <property type="term" value="F:hydrolase activity"/>
    <property type="evidence" value="ECO:0007669"/>
    <property type="project" value="UniProtKB-KW"/>
</dbReference>
<keyword evidence="10" id="KW-1185">Reference proteome</keyword>
<evidence type="ECO:0000256" key="8">
    <source>
        <dbReference type="SAM" id="MobiDB-lite"/>
    </source>
</evidence>
<dbReference type="AlphaFoldDB" id="A0A0K2GJ16"/>
<dbReference type="GO" id="GO:0003729">
    <property type="term" value="F:mRNA binding"/>
    <property type="evidence" value="ECO:0007669"/>
    <property type="project" value="InterPro"/>
</dbReference>
<dbReference type="RefSeq" id="WP_083448275.1">
    <property type="nucleotide sequence ID" value="NZ_CP011801.1"/>
</dbReference>
<feature type="compositionally biased region" description="Low complexity" evidence="8">
    <location>
        <begin position="62"/>
        <end position="73"/>
    </location>
</feature>
<evidence type="ECO:0000256" key="4">
    <source>
        <dbReference type="ARBA" id="ARBA00022759"/>
    </source>
</evidence>